<feature type="compositionally biased region" description="Basic residues" evidence="8">
    <location>
        <begin position="17"/>
        <end position="31"/>
    </location>
</feature>
<name>A0A5N5TER3_9CRUS</name>
<proteinExistence type="inferred from homology"/>
<comment type="subcellular location">
    <subcellularLocation>
        <location evidence="3">Chromosome</location>
    </subcellularLocation>
    <subcellularLocation>
        <location evidence="2 7">Nucleus</location>
    </subcellularLocation>
</comment>
<keyword evidence="5 7" id="KW-0238">DNA-binding</keyword>
<evidence type="ECO:0000256" key="3">
    <source>
        <dbReference type="ARBA" id="ARBA00004286"/>
    </source>
</evidence>
<dbReference type="SMART" id="SM00526">
    <property type="entry name" value="H15"/>
    <property type="match status" value="1"/>
</dbReference>
<feature type="region of interest" description="Disordered" evidence="8">
    <location>
        <begin position="93"/>
        <end position="182"/>
    </location>
</feature>
<dbReference type="InterPro" id="IPR036390">
    <property type="entry name" value="WH_DNA-bd_sf"/>
</dbReference>
<sequence length="182" mass="19523">MSDIQVAEAPAAPVAKATKKAPKDKKPKAKKTPTSTHPKYTVMIAEAIGALKERTGSSRHAIVKYIVANYKIDEKTANSRIKLALRREVQSGSLKQVKGVGASGSFRLAKADDSKPKKSPAKKAKKPATKKPAKKSSEKKTPKKKATKSPAKKAKTPKKSPKKPTAKKAAKPKKPVAKKAKK</sequence>
<evidence type="ECO:0000256" key="7">
    <source>
        <dbReference type="RuleBase" id="RU003894"/>
    </source>
</evidence>
<evidence type="ECO:0000256" key="8">
    <source>
        <dbReference type="SAM" id="MobiDB-lite"/>
    </source>
</evidence>
<dbReference type="Gene3D" id="1.10.10.10">
    <property type="entry name" value="Winged helix-like DNA-binding domain superfamily/Winged helix DNA-binding domain"/>
    <property type="match status" value="1"/>
</dbReference>
<dbReference type="GO" id="GO:0006334">
    <property type="term" value="P:nucleosome assembly"/>
    <property type="evidence" value="ECO:0007669"/>
    <property type="project" value="InterPro"/>
</dbReference>
<accession>A0A5N5TER3</accession>
<dbReference type="SUPFAM" id="SSF46785">
    <property type="entry name" value="Winged helix' DNA-binding domain"/>
    <property type="match status" value="1"/>
</dbReference>
<feature type="compositionally biased region" description="Basic residues" evidence="8">
    <location>
        <begin position="141"/>
        <end position="182"/>
    </location>
</feature>
<dbReference type="PRINTS" id="PR00624">
    <property type="entry name" value="HISTONEH5"/>
</dbReference>
<dbReference type="EMBL" id="SEYY01001965">
    <property type="protein sequence ID" value="KAB7505022.1"/>
    <property type="molecule type" value="Genomic_DNA"/>
</dbReference>
<feature type="region of interest" description="Disordered" evidence="8">
    <location>
        <begin position="1"/>
        <end position="39"/>
    </location>
</feature>
<dbReference type="PANTHER" id="PTHR11467:SF36">
    <property type="entry name" value="HISTONE 24-RELATED"/>
    <property type="match status" value="1"/>
</dbReference>
<dbReference type="GO" id="GO:0031492">
    <property type="term" value="F:nucleosomal DNA binding"/>
    <property type="evidence" value="ECO:0007669"/>
    <property type="project" value="TreeGrafter"/>
</dbReference>
<dbReference type="GO" id="GO:0003690">
    <property type="term" value="F:double-stranded DNA binding"/>
    <property type="evidence" value="ECO:0007669"/>
    <property type="project" value="TreeGrafter"/>
</dbReference>
<organism evidence="10 11">
    <name type="scientific">Armadillidium nasatum</name>
    <dbReference type="NCBI Taxonomy" id="96803"/>
    <lineage>
        <taxon>Eukaryota</taxon>
        <taxon>Metazoa</taxon>
        <taxon>Ecdysozoa</taxon>
        <taxon>Arthropoda</taxon>
        <taxon>Crustacea</taxon>
        <taxon>Multicrustacea</taxon>
        <taxon>Malacostraca</taxon>
        <taxon>Eumalacostraca</taxon>
        <taxon>Peracarida</taxon>
        <taxon>Isopoda</taxon>
        <taxon>Oniscidea</taxon>
        <taxon>Crinocheta</taxon>
        <taxon>Armadillidiidae</taxon>
        <taxon>Armadillidium</taxon>
    </lineage>
</organism>
<protein>
    <submittedName>
        <fullName evidence="10">Histone H1.0-A</fullName>
    </submittedName>
</protein>
<comment type="caution">
    <text evidence="10">The sequence shown here is derived from an EMBL/GenBank/DDBJ whole genome shotgun (WGS) entry which is preliminary data.</text>
</comment>
<dbReference type="Pfam" id="PF00538">
    <property type="entry name" value="Linker_histone"/>
    <property type="match status" value="1"/>
</dbReference>
<dbReference type="PROSITE" id="PS51504">
    <property type="entry name" value="H15"/>
    <property type="match status" value="1"/>
</dbReference>
<dbReference type="GO" id="GO:0030527">
    <property type="term" value="F:structural constituent of chromatin"/>
    <property type="evidence" value="ECO:0007669"/>
    <property type="project" value="InterPro"/>
</dbReference>
<dbReference type="GO" id="GO:0030261">
    <property type="term" value="P:chromosome condensation"/>
    <property type="evidence" value="ECO:0007669"/>
    <property type="project" value="TreeGrafter"/>
</dbReference>
<feature type="domain" description="H15" evidence="9">
    <location>
        <begin position="36"/>
        <end position="110"/>
    </location>
</feature>
<feature type="compositionally biased region" description="Basic residues" evidence="8">
    <location>
        <begin position="117"/>
        <end position="134"/>
    </location>
</feature>
<dbReference type="AlphaFoldDB" id="A0A5N5TER3"/>
<evidence type="ECO:0000313" key="11">
    <source>
        <dbReference type="Proteomes" id="UP000326759"/>
    </source>
</evidence>
<reference evidence="10 11" key="1">
    <citation type="journal article" date="2019" name="PLoS Biol.">
        <title>Sex chromosomes control vertical transmission of feminizing Wolbachia symbionts in an isopod.</title>
        <authorList>
            <person name="Becking T."/>
            <person name="Chebbi M.A."/>
            <person name="Giraud I."/>
            <person name="Moumen B."/>
            <person name="Laverre T."/>
            <person name="Caubet Y."/>
            <person name="Peccoud J."/>
            <person name="Gilbert C."/>
            <person name="Cordaux R."/>
        </authorList>
    </citation>
    <scope>NUCLEOTIDE SEQUENCE [LARGE SCALE GENOMIC DNA]</scope>
    <source>
        <strain evidence="10">ANa2</strain>
        <tissue evidence="10">Whole body excluding digestive tract and cuticle</tissue>
    </source>
</reference>
<keyword evidence="4 7" id="KW-0158">Chromosome</keyword>
<comment type="function">
    <text evidence="1">Histones H1 are necessary for the condensation of nucleosome chains into higher-order structures.</text>
</comment>
<comment type="similarity">
    <text evidence="7">Belongs to the histone H1/H5 family.</text>
</comment>
<dbReference type="InterPro" id="IPR036388">
    <property type="entry name" value="WH-like_DNA-bd_sf"/>
</dbReference>
<dbReference type="GO" id="GO:0000786">
    <property type="term" value="C:nucleosome"/>
    <property type="evidence" value="ECO:0007669"/>
    <property type="project" value="InterPro"/>
</dbReference>
<feature type="compositionally biased region" description="Low complexity" evidence="8">
    <location>
        <begin position="7"/>
        <end position="16"/>
    </location>
</feature>
<dbReference type="FunFam" id="1.10.10.10:FF:000140">
    <property type="entry name" value="Histone H1.0"/>
    <property type="match status" value="1"/>
</dbReference>
<keyword evidence="11" id="KW-1185">Reference proteome</keyword>
<dbReference type="Proteomes" id="UP000326759">
    <property type="component" value="Unassembled WGS sequence"/>
</dbReference>
<gene>
    <name evidence="10" type="ORF">Anas_14664</name>
</gene>
<evidence type="ECO:0000256" key="5">
    <source>
        <dbReference type="ARBA" id="ARBA00023125"/>
    </source>
</evidence>
<dbReference type="CDD" id="cd00073">
    <property type="entry name" value="H15"/>
    <property type="match status" value="1"/>
</dbReference>
<evidence type="ECO:0000256" key="4">
    <source>
        <dbReference type="ARBA" id="ARBA00022454"/>
    </source>
</evidence>
<dbReference type="PANTHER" id="PTHR11467">
    <property type="entry name" value="HISTONE H1"/>
    <property type="match status" value="1"/>
</dbReference>
<evidence type="ECO:0000256" key="1">
    <source>
        <dbReference type="ARBA" id="ARBA00002809"/>
    </source>
</evidence>
<keyword evidence="6 7" id="KW-0539">Nucleus</keyword>
<dbReference type="GO" id="GO:0045910">
    <property type="term" value="P:negative regulation of DNA recombination"/>
    <property type="evidence" value="ECO:0007669"/>
    <property type="project" value="TreeGrafter"/>
</dbReference>
<evidence type="ECO:0000256" key="2">
    <source>
        <dbReference type="ARBA" id="ARBA00004123"/>
    </source>
</evidence>
<dbReference type="InterPro" id="IPR005819">
    <property type="entry name" value="H1/H5"/>
</dbReference>
<dbReference type="OrthoDB" id="10070354at2759"/>
<evidence type="ECO:0000259" key="9">
    <source>
        <dbReference type="PROSITE" id="PS51504"/>
    </source>
</evidence>
<evidence type="ECO:0000256" key="6">
    <source>
        <dbReference type="ARBA" id="ARBA00023242"/>
    </source>
</evidence>
<evidence type="ECO:0000313" key="10">
    <source>
        <dbReference type="EMBL" id="KAB7505022.1"/>
    </source>
</evidence>
<dbReference type="InterPro" id="IPR005818">
    <property type="entry name" value="Histone_H1/H5_H15"/>
</dbReference>
<dbReference type="GO" id="GO:0005634">
    <property type="term" value="C:nucleus"/>
    <property type="evidence" value="ECO:0007669"/>
    <property type="project" value="UniProtKB-SubCell"/>
</dbReference>